<name>A0A8F5MJA5_9VIRU</name>
<accession>A0A8F5MJA5</accession>
<feature type="domain" description="Peptidase M15A C-terminal" evidence="1">
    <location>
        <begin position="10"/>
        <end position="124"/>
    </location>
</feature>
<dbReference type="InterPro" id="IPR009045">
    <property type="entry name" value="Zn_M74/Hedgehog-like"/>
</dbReference>
<dbReference type="SUPFAM" id="SSF55166">
    <property type="entry name" value="Hedgehog/DD-peptidase"/>
    <property type="match status" value="1"/>
</dbReference>
<dbReference type="Gene3D" id="3.30.1380.10">
    <property type="match status" value="1"/>
</dbReference>
<reference evidence="2" key="1">
    <citation type="submission" date="2021-04" db="EMBL/GenBank/DDBJ databases">
        <title>Genomes of microviruses identified in yellow-bellied marmot fecal samples.</title>
        <authorList>
            <person name="Varsani A."/>
            <person name="Kraberger S."/>
            <person name="Chatterjee A."/>
            <person name="Richet C."/>
            <person name="Fontenele R.S."/>
            <person name="Schmidlin K."/>
            <person name="Blumstein D.T."/>
        </authorList>
    </citation>
    <scope>NUCLEOTIDE SEQUENCE</scope>
    <source>
        <strain evidence="2">Mar43</strain>
    </source>
</reference>
<dbReference type="Pfam" id="PF08291">
    <property type="entry name" value="Peptidase_M15_3"/>
    <property type="match status" value="1"/>
</dbReference>
<dbReference type="EMBL" id="MZ089789">
    <property type="protein sequence ID" value="QXN75213.1"/>
    <property type="molecule type" value="Genomic_DNA"/>
</dbReference>
<evidence type="ECO:0000259" key="1">
    <source>
        <dbReference type="Pfam" id="PF08291"/>
    </source>
</evidence>
<dbReference type="InterPro" id="IPR013230">
    <property type="entry name" value="Peptidase_M15A_C"/>
</dbReference>
<evidence type="ECO:0000313" key="2">
    <source>
        <dbReference type="EMBL" id="QXN75213.1"/>
    </source>
</evidence>
<protein>
    <submittedName>
        <fullName evidence="2">Peptidase</fullName>
    </submittedName>
</protein>
<sequence>MKMDKQLTPHFKLSEFTHSYMAEKLRLNNTPSDSVVKNLTRLCQVLLEPIRETYGRPIRVSSGYRCSALNKAVDGVRNSFHLSGRAADIYSVDLDSLKDTIESCYRCGLIRPTEYIVYPRFVHLAL</sequence>
<proteinExistence type="predicted"/>
<organism evidence="2">
    <name type="scientific">Microvirus mar43</name>
    <dbReference type="NCBI Taxonomy" id="2851178"/>
    <lineage>
        <taxon>Viruses</taxon>
        <taxon>Monodnaviria</taxon>
        <taxon>Sangervirae</taxon>
        <taxon>Phixviricota</taxon>
        <taxon>Malgrandaviricetes</taxon>
        <taxon>Petitvirales</taxon>
        <taxon>Microviridae</taxon>
    </lineage>
</organism>